<feature type="domain" description="HipA-like C-terminal" evidence="3">
    <location>
        <begin position="26"/>
        <end position="96"/>
    </location>
</feature>
<dbReference type="GO" id="GO:0016301">
    <property type="term" value="F:kinase activity"/>
    <property type="evidence" value="ECO:0007669"/>
    <property type="project" value="UniProtKB-KW"/>
</dbReference>
<name>A0A7G5FF83_9CORY</name>
<dbReference type="Proteomes" id="UP000515570">
    <property type="component" value="Chromosome"/>
</dbReference>
<evidence type="ECO:0000256" key="2">
    <source>
        <dbReference type="ARBA" id="ARBA00022777"/>
    </source>
</evidence>
<organism evidence="4 5">
    <name type="scientific">Corynebacterium hindlerae</name>
    <dbReference type="NCBI Taxonomy" id="699041"/>
    <lineage>
        <taxon>Bacteria</taxon>
        <taxon>Bacillati</taxon>
        <taxon>Actinomycetota</taxon>
        <taxon>Actinomycetes</taxon>
        <taxon>Mycobacteriales</taxon>
        <taxon>Corynebacteriaceae</taxon>
        <taxon>Corynebacterium</taxon>
    </lineage>
</organism>
<dbReference type="InterPro" id="IPR012893">
    <property type="entry name" value="HipA-like_C"/>
</dbReference>
<keyword evidence="2" id="KW-0418">Kinase</keyword>
<keyword evidence="5" id="KW-1185">Reference proteome</keyword>
<dbReference type="Pfam" id="PF07804">
    <property type="entry name" value="HipA_C"/>
    <property type="match status" value="1"/>
</dbReference>
<evidence type="ECO:0000313" key="4">
    <source>
        <dbReference type="EMBL" id="QMV85274.1"/>
    </source>
</evidence>
<gene>
    <name evidence="4" type="ORF">HW450_00460</name>
</gene>
<dbReference type="EMBL" id="CP059833">
    <property type="protein sequence ID" value="QMV85274.1"/>
    <property type="molecule type" value="Genomic_DNA"/>
</dbReference>
<accession>A0A7G5FF83</accession>
<reference evidence="4 5" key="1">
    <citation type="submission" date="2020-07" db="EMBL/GenBank/DDBJ databases">
        <title>non toxigenic Corynebacterium sp. nov from a clinical source.</title>
        <authorList>
            <person name="Bernier A.-M."/>
            <person name="Bernard K."/>
        </authorList>
    </citation>
    <scope>NUCLEOTIDE SEQUENCE [LARGE SCALE GENOMIC DNA]</scope>
    <source>
        <strain evidence="5">NML 93-0612</strain>
    </source>
</reference>
<proteinExistence type="predicted"/>
<protein>
    <submittedName>
        <fullName evidence="4">HipA domain-containing protein</fullName>
    </submittedName>
</protein>
<sequence length="131" mass="14658">MQDISVAQRLAKLYLSTHPNIPDRTSHAKNVSILQQDGRWDVAPMYDVPCTAFYRDFTMALPVNGKTKDLKRQDWLDFAHSIGLPPAAAAASIRLVLGVVADIDLSLLPFTGSPLTGAERELRHRRYQVEE</sequence>
<evidence type="ECO:0000313" key="5">
    <source>
        <dbReference type="Proteomes" id="UP000515570"/>
    </source>
</evidence>
<dbReference type="AlphaFoldDB" id="A0A7G5FF83"/>
<evidence type="ECO:0000256" key="1">
    <source>
        <dbReference type="ARBA" id="ARBA00022679"/>
    </source>
</evidence>
<evidence type="ECO:0000259" key="3">
    <source>
        <dbReference type="Pfam" id="PF07804"/>
    </source>
</evidence>
<keyword evidence="1" id="KW-0808">Transferase</keyword>